<evidence type="ECO:0000313" key="2">
    <source>
        <dbReference type="Proteomes" id="UP000799770"/>
    </source>
</evidence>
<protein>
    <submittedName>
        <fullName evidence="1">Uncharacterized protein</fullName>
    </submittedName>
</protein>
<organism evidence="1 2">
    <name type="scientific">Lophiotrema nucula</name>
    <dbReference type="NCBI Taxonomy" id="690887"/>
    <lineage>
        <taxon>Eukaryota</taxon>
        <taxon>Fungi</taxon>
        <taxon>Dikarya</taxon>
        <taxon>Ascomycota</taxon>
        <taxon>Pezizomycotina</taxon>
        <taxon>Dothideomycetes</taxon>
        <taxon>Pleosporomycetidae</taxon>
        <taxon>Pleosporales</taxon>
        <taxon>Lophiotremataceae</taxon>
        <taxon>Lophiotrema</taxon>
    </lineage>
</organism>
<gene>
    <name evidence="1" type="ORF">BDV96DRAFT_375210</name>
</gene>
<reference evidence="1" key="1">
    <citation type="journal article" date="2020" name="Stud. Mycol.">
        <title>101 Dothideomycetes genomes: a test case for predicting lifestyles and emergence of pathogens.</title>
        <authorList>
            <person name="Haridas S."/>
            <person name="Albert R."/>
            <person name="Binder M."/>
            <person name="Bloem J."/>
            <person name="Labutti K."/>
            <person name="Salamov A."/>
            <person name="Andreopoulos B."/>
            <person name="Baker S."/>
            <person name="Barry K."/>
            <person name="Bills G."/>
            <person name="Bluhm B."/>
            <person name="Cannon C."/>
            <person name="Castanera R."/>
            <person name="Culley D."/>
            <person name="Daum C."/>
            <person name="Ezra D."/>
            <person name="Gonzalez J."/>
            <person name="Henrissat B."/>
            <person name="Kuo A."/>
            <person name="Liang C."/>
            <person name="Lipzen A."/>
            <person name="Lutzoni F."/>
            <person name="Magnuson J."/>
            <person name="Mondo S."/>
            <person name="Nolan M."/>
            <person name="Ohm R."/>
            <person name="Pangilinan J."/>
            <person name="Park H.-J."/>
            <person name="Ramirez L."/>
            <person name="Alfaro M."/>
            <person name="Sun H."/>
            <person name="Tritt A."/>
            <person name="Yoshinaga Y."/>
            <person name="Zwiers L.-H."/>
            <person name="Turgeon B."/>
            <person name="Goodwin S."/>
            <person name="Spatafora J."/>
            <person name="Crous P."/>
            <person name="Grigoriev I."/>
        </authorList>
    </citation>
    <scope>NUCLEOTIDE SEQUENCE</scope>
    <source>
        <strain evidence="1">CBS 627.86</strain>
    </source>
</reference>
<name>A0A6A5YGD3_9PLEO</name>
<dbReference type="EMBL" id="ML977382">
    <property type="protein sequence ID" value="KAF2105377.1"/>
    <property type="molecule type" value="Genomic_DNA"/>
</dbReference>
<proteinExistence type="predicted"/>
<sequence>METSAREPEHSQSQHIAMDREEYSADLALLDVYKQTQDQPCIKSAYEDAWYVERHGTGSAYPYILRDRRQLGMSQLDTMSNSRANETFQGHHLSHLPTIFCEGRDEKGSHGGCIPIVAGPNVDNTYGASKESWLPNGAGPIQPNDAYQPRAGLEDTGDFNGSRQVATWVLKGSRTDASGQATYGSIHVV</sequence>
<keyword evidence="2" id="KW-1185">Reference proteome</keyword>
<accession>A0A6A5YGD3</accession>
<evidence type="ECO:0000313" key="1">
    <source>
        <dbReference type="EMBL" id="KAF2105377.1"/>
    </source>
</evidence>
<dbReference type="AlphaFoldDB" id="A0A6A5YGD3"/>
<dbReference type="Proteomes" id="UP000799770">
    <property type="component" value="Unassembled WGS sequence"/>
</dbReference>